<keyword evidence="9" id="KW-0519">Myristate</keyword>
<dbReference type="GO" id="GO:0075732">
    <property type="term" value="P:viral penetration into host nucleus"/>
    <property type="evidence" value="ECO:0007669"/>
    <property type="project" value="UniProtKB-KW"/>
</dbReference>
<evidence type="ECO:0000256" key="8">
    <source>
        <dbReference type="ARBA" id="ARBA00022562"/>
    </source>
</evidence>
<evidence type="ECO:0000256" key="12">
    <source>
        <dbReference type="ARBA" id="ARBA00022921"/>
    </source>
</evidence>
<sequence length="241" mass="25781">MGGIITLLANIGEIATELSATTGVTLEAILTGEALAALEAEISSLMTIEGISGIEALAQLGFTAEQFSNFSLVASLVNQGLTYGFILQTVSGIGSLITVGVRLSREQVSLVKRDVSWVGSNEVLRHALMAFSLDALQWENSLLHSVGQDIFNSLSPTSRLQIQSNLVNLILNSRWVFQTTASQNQGLLSGEAILIPEHIGGTLQQQTPDWLLLLVLGLSGYISPELQVIEDGTKKKSIIHL</sequence>
<evidence type="ECO:0000256" key="10">
    <source>
        <dbReference type="ARBA" id="ARBA00022844"/>
    </source>
</evidence>
<evidence type="ECO:0000256" key="11">
    <source>
        <dbReference type="ARBA" id="ARBA00022870"/>
    </source>
</evidence>
<keyword evidence="7" id="KW-0167">Capsid protein</keyword>
<keyword evidence="8" id="KW-1048">Host nucleus</keyword>
<evidence type="ECO:0000256" key="16">
    <source>
        <dbReference type="ARBA" id="ARBA00023288"/>
    </source>
</evidence>
<keyword evidence="17" id="KW-1160">Virus entry into host cell</keyword>
<keyword evidence="10" id="KW-0946">Virion</keyword>
<evidence type="ECO:0000256" key="3">
    <source>
        <dbReference type="ARBA" id="ARBA00004625"/>
    </source>
</evidence>
<organism evidence="19">
    <name type="scientific">Merkel cell polyomavirus</name>
    <dbReference type="NCBI Taxonomy" id="493803"/>
    <lineage>
        <taxon>Viruses</taxon>
        <taxon>Monodnaviria</taxon>
        <taxon>Shotokuvirae</taxon>
        <taxon>Cossaviricota</taxon>
        <taxon>Papovaviricetes</taxon>
        <taxon>Sepolyvirales</taxon>
        <taxon>Polyomaviridae</taxon>
        <taxon>Alphapolyomavirus</taxon>
        <taxon>Alphapolyomavirus quintihominis</taxon>
    </lineage>
</organism>
<evidence type="ECO:0000256" key="17">
    <source>
        <dbReference type="ARBA" id="ARBA00023296"/>
    </source>
</evidence>
<dbReference type="GO" id="GO:0043657">
    <property type="term" value="C:host cell"/>
    <property type="evidence" value="ECO:0007669"/>
    <property type="project" value="GOC"/>
</dbReference>
<keyword evidence="15" id="KW-1038">Host endoplasmic reticulum</keyword>
<evidence type="ECO:0000256" key="9">
    <source>
        <dbReference type="ARBA" id="ARBA00022707"/>
    </source>
</evidence>
<keyword evidence="14" id="KW-0472">Membrane</keyword>
<dbReference type="EMBL" id="KJ128376">
    <property type="protein sequence ID" value="AHN49692.1"/>
    <property type="molecule type" value="Genomic_DNA"/>
</dbReference>
<name>A0A0D3LRX3_9POLY</name>
<protein>
    <recommendedName>
        <fullName evidence="5">Minor capsid protein VP2</fullName>
    </recommendedName>
    <alternativeName>
        <fullName evidence="18">Minor structural protein VP2</fullName>
    </alternativeName>
</protein>
<evidence type="ECO:0000256" key="2">
    <source>
        <dbReference type="ARBA" id="ARBA00004328"/>
    </source>
</evidence>
<evidence type="ECO:0000313" key="19">
    <source>
        <dbReference type="EMBL" id="AHN49692.1"/>
    </source>
</evidence>
<evidence type="ECO:0000256" key="7">
    <source>
        <dbReference type="ARBA" id="ARBA00022561"/>
    </source>
</evidence>
<dbReference type="GO" id="GO:0005198">
    <property type="term" value="F:structural molecule activity"/>
    <property type="evidence" value="ECO:0007669"/>
    <property type="project" value="InterPro"/>
</dbReference>
<comment type="subcellular location">
    <subcellularLocation>
        <location evidence="3">Host endoplasmic reticulum membrane</location>
    </subcellularLocation>
    <subcellularLocation>
        <location evidence="1">Host nucleus</location>
    </subcellularLocation>
    <subcellularLocation>
        <location evidence="2">Virion</location>
    </subcellularLocation>
</comment>
<evidence type="ECO:0000256" key="4">
    <source>
        <dbReference type="ARBA" id="ARBA00006444"/>
    </source>
</evidence>
<keyword evidence="6" id="KW-1163">Viral penetration into host nucleus</keyword>
<keyword evidence="16" id="KW-0449">Lipoprotein</keyword>
<evidence type="ECO:0000256" key="15">
    <source>
        <dbReference type="ARBA" id="ARBA00023184"/>
    </source>
</evidence>
<dbReference type="GO" id="GO:0003677">
    <property type="term" value="F:DNA binding"/>
    <property type="evidence" value="ECO:0007669"/>
    <property type="project" value="UniProtKB-KW"/>
</dbReference>
<proteinExistence type="inferred from homology"/>
<dbReference type="GO" id="GO:0019028">
    <property type="term" value="C:viral capsid"/>
    <property type="evidence" value="ECO:0007669"/>
    <property type="project" value="UniProtKB-KW"/>
</dbReference>
<dbReference type="Pfam" id="PF00761">
    <property type="entry name" value="Polyoma_coat2"/>
    <property type="match status" value="2"/>
</dbReference>
<gene>
    <name evidence="19" type="primary">VP2</name>
</gene>
<dbReference type="GO" id="GO:0042025">
    <property type="term" value="C:host cell nucleus"/>
    <property type="evidence" value="ECO:0007669"/>
    <property type="project" value="UniProtKB-SubCell"/>
</dbReference>
<evidence type="ECO:0000256" key="14">
    <source>
        <dbReference type="ARBA" id="ARBA00023136"/>
    </source>
</evidence>
<evidence type="ECO:0000256" key="6">
    <source>
        <dbReference type="ARBA" id="ARBA00022524"/>
    </source>
</evidence>
<evidence type="ECO:0000256" key="18">
    <source>
        <dbReference type="ARBA" id="ARBA00031865"/>
    </source>
</evidence>
<keyword evidence="12" id="KW-0426">Late protein</keyword>
<evidence type="ECO:0000256" key="1">
    <source>
        <dbReference type="ARBA" id="ARBA00004147"/>
    </source>
</evidence>
<evidence type="ECO:0000256" key="5">
    <source>
        <dbReference type="ARBA" id="ARBA00022269"/>
    </source>
</evidence>
<evidence type="ECO:0000256" key="13">
    <source>
        <dbReference type="ARBA" id="ARBA00023125"/>
    </source>
</evidence>
<comment type="similarity">
    <text evidence="4">Belongs to the polyomaviruses capsid protein VP2 family.</text>
</comment>
<keyword evidence="11" id="KW-1043">Host membrane</keyword>
<dbReference type="GO" id="GO:0044167">
    <property type="term" value="C:host cell endoplasmic reticulum membrane"/>
    <property type="evidence" value="ECO:0007669"/>
    <property type="project" value="UniProtKB-SubCell"/>
</dbReference>
<accession>A0A0D3LRX3</accession>
<reference evidence="19" key="1">
    <citation type="submission" date="2014-01" db="EMBL/GenBank/DDBJ databases">
        <title>Merkel cell carcinoma cell lines.</title>
        <authorList>
            <person name="Schrama D."/>
            <person name="Becker J.C."/>
            <person name="Houben R."/>
        </authorList>
    </citation>
    <scope>NUCLEOTIDE SEQUENCE</scope>
    <source>
        <strain evidence="19">AlDo</strain>
    </source>
</reference>
<dbReference type="InterPro" id="IPR001070">
    <property type="entry name" value="Polyoma_coat_VP2"/>
</dbReference>
<keyword evidence="13" id="KW-0238">DNA-binding</keyword>
<dbReference type="GO" id="GO:0046718">
    <property type="term" value="P:symbiont entry into host cell"/>
    <property type="evidence" value="ECO:0007669"/>
    <property type="project" value="UniProtKB-KW"/>
</dbReference>